<evidence type="ECO:0008006" key="3">
    <source>
        <dbReference type="Google" id="ProtNLM"/>
    </source>
</evidence>
<dbReference type="Gene3D" id="2.120.10.80">
    <property type="entry name" value="Kelch-type beta propeller"/>
    <property type="match status" value="1"/>
</dbReference>
<name>X6LC00_RETFI</name>
<feature type="non-terminal residue" evidence="1">
    <location>
        <position position="209"/>
    </location>
</feature>
<organism evidence="1 2">
    <name type="scientific">Reticulomyxa filosa</name>
    <dbReference type="NCBI Taxonomy" id="46433"/>
    <lineage>
        <taxon>Eukaryota</taxon>
        <taxon>Sar</taxon>
        <taxon>Rhizaria</taxon>
        <taxon>Retaria</taxon>
        <taxon>Foraminifera</taxon>
        <taxon>Monothalamids</taxon>
        <taxon>Reticulomyxidae</taxon>
        <taxon>Reticulomyxa</taxon>
    </lineage>
</organism>
<sequence>TFQFIKHDTLPTNNSICYNCFVSKSENGQVQEMMKINQKYKQNYQMLLFCNKTRLLIEYNENNNTFQFQKLPVCHDMKPLFKCAYVYINNVILFFGGWNINNVVSKSVHKYSIQEKKWMTFQKPLPSPLRDCVAILSEDNTYVHIIGGVNDGYKSMSTHMKTEVREWLSEEEMKKEEEKDSDSEMNKIVKKKDVKNVNVEIFFVLFVFD</sequence>
<evidence type="ECO:0000313" key="1">
    <source>
        <dbReference type="EMBL" id="ETN98666.1"/>
    </source>
</evidence>
<gene>
    <name evidence="1" type="ORF">RFI_38826</name>
</gene>
<comment type="caution">
    <text evidence="1">The sequence shown here is derived from an EMBL/GenBank/DDBJ whole genome shotgun (WGS) entry which is preliminary data.</text>
</comment>
<dbReference type="InterPro" id="IPR015915">
    <property type="entry name" value="Kelch-typ_b-propeller"/>
</dbReference>
<protein>
    <recommendedName>
        <fullName evidence="3">Kelch motif family protein</fullName>
    </recommendedName>
</protein>
<reference evidence="1 2" key="1">
    <citation type="journal article" date="2013" name="Curr. Biol.">
        <title>The Genome of the Foraminiferan Reticulomyxa filosa.</title>
        <authorList>
            <person name="Glockner G."/>
            <person name="Hulsmann N."/>
            <person name="Schleicher M."/>
            <person name="Noegel A.A."/>
            <person name="Eichinger L."/>
            <person name="Gallinger C."/>
            <person name="Pawlowski J."/>
            <person name="Sierra R."/>
            <person name="Euteneuer U."/>
            <person name="Pillet L."/>
            <person name="Moustafa A."/>
            <person name="Platzer M."/>
            <person name="Groth M."/>
            <person name="Szafranski K."/>
            <person name="Schliwa M."/>
        </authorList>
    </citation>
    <scope>NUCLEOTIDE SEQUENCE [LARGE SCALE GENOMIC DNA]</scope>
</reference>
<feature type="non-terminal residue" evidence="1">
    <location>
        <position position="1"/>
    </location>
</feature>
<evidence type="ECO:0000313" key="2">
    <source>
        <dbReference type="Proteomes" id="UP000023152"/>
    </source>
</evidence>
<dbReference type="SUPFAM" id="SSF117281">
    <property type="entry name" value="Kelch motif"/>
    <property type="match status" value="1"/>
</dbReference>
<dbReference type="EMBL" id="ASPP01046103">
    <property type="protein sequence ID" value="ETN98666.1"/>
    <property type="molecule type" value="Genomic_DNA"/>
</dbReference>
<dbReference type="Proteomes" id="UP000023152">
    <property type="component" value="Unassembled WGS sequence"/>
</dbReference>
<proteinExistence type="predicted"/>
<accession>X6LC00</accession>
<dbReference type="AlphaFoldDB" id="X6LC00"/>
<keyword evidence="2" id="KW-1185">Reference proteome</keyword>